<evidence type="ECO:0000313" key="2">
    <source>
        <dbReference type="EMBL" id="KAA8546720.1"/>
    </source>
</evidence>
<evidence type="ECO:0008006" key="4">
    <source>
        <dbReference type="Google" id="ProtNLM"/>
    </source>
</evidence>
<dbReference type="AlphaFoldDB" id="A0A5J5BXJ8"/>
<dbReference type="EMBL" id="CM018032">
    <property type="protein sequence ID" value="KAA8546720.1"/>
    <property type="molecule type" value="Genomic_DNA"/>
</dbReference>
<gene>
    <name evidence="2" type="ORF">F0562_003143</name>
</gene>
<evidence type="ECO:0000313" key="3">
    <source>
        <dbReference type="Proteomes" id="UP000325577"/>
    </source>
</evidence>
<dbReference type="PANTHER" id="PTHR34222:SF99">
    <property type="entry name" value="PROTEIN, PUTATIVE-RELATED"/>
    <property type="match status" value="1"/>
</dbReference>
<dbReference type="Proteomes" id="UP000325577">
    <property type="component" value="Linkage Group LG1"/>
</dbReference>
<accession>A0A5J5BXJ8</accession>
<name>A0A5J5BXJ8_9ASTE</name>
<keyword evidence="3" id="KW-1185">Reference proteome</keyword>
<feature type="compositionally biased region" description="Polar residues" evidence="1">
    <location>
        <begin position="49"/>
        <end position="79"/>
    </location>
</feature>
<dbReference type="OrthoDB" id="1436940at2759"/>
<organism evidence="2 3">
    <name type="scientific">Nyssa sinensis</name>
    <dbReference type="NCBI Taxonomy" id="561372"/>
    <lineage>
        <taxon>Eukaryota</taxon>
        <taxon>Viridiplantae</taxon>
        <taxon>Streptophyta</taxon>
        <taxon>Embryophyta</taxon>
        <taxon>Tracheophyta</taxon>
        <taxon>Spermatophyta</taxon>
        <taxon>Magnoliopsida</taxon>
        <taxon>eudicotyledons</taxon>
        <taxon>Gunneridae</taxon>
        <taxon>Pentapetalae</taxon>
        <taxon>asterids</taxon>
        <taxon>Cornales</taxon>
        <taxon>Nyssaceae</taxon>
        <taxon>Nyssa</taxon>
    </lineage>
</organism>
<evidence type="ECO:0000256" key="1">
    <source>
        <dbReference type="SAM" id="MobiDB-lite"/>
    </source>
</evidence>
<protein>
    <recommendedName>
        <fullName evidence="4">CCHC-type domain-containing protein</fullName>
    </recommendedName>
</protein>
<feature type="region of interest" description="Disordered" evidence="1">
    <location>
        <begin position="47"/>
        <end position="79"/>
    </location>
</feature>
<reference evidence="2 3" key="1">
    <citation type="submission" date="2019-09" db="EMBL/GenBank/DDBJ databases">
        <title>A chromosome-level genome assembly of the Chinese tupelo Nyssa sinensis.</title>
        <authorList>
            <person name="Yang X."/>
            <person name="Kang M."/>
            <person name="Yang Y."/>
            <person name="Xiong H."/>
            <person name="Wang M."/>
            <person name="Zhang Z."/>
            <person name="Wang Z."/>
            <person name="Wu H."/>
            <person name="Ma T."/>
            <person name="Liu J."/>
            <person name="Xi Z."/>
        </authorList>
    </citation>
    <scope>NUCLEOTIDE SEQUENCE [LARGE SCALE GENOMIC DNA]</scope>
    <source>
        <strain evidence="2">J267</strain>
        <tissue evidence="2">Leaf</tissue>
    </source>
</reference>
<dbReference type="PANTHER" id="PTHR34222">
    <property type="entry name" value="GAG_PRE-INTEGRS DOMAIN-CONTAINING PROTEIN"/>
    <property type="match status" value="1"/>
</dbReference>
<sequence>MAPASTYSRNVKNYQNPRSRSVCTHCGLPGHTVDKCYKLHGYPPGYRQNARTRTPSVNQVSTSSNGFDEASNGPNSTPQFPFTQEQCNQLLSFLQNSSQQPSAMNAIANSLSLSGYDLPTKSLVLPVPHTDNATFDYPQTQDTFISIPETTESVSVSIPVSSPVSFPENSPLNPEIVPSQLSTRQSTRIHKQPSYLADYHCS</sequence>
<proteinExistence type="predicted"/>